<dbReference type="SMART" id="SM00244">
    <property type="entry name" value="PHB"/>
    <property type="match status" value="1"/>
</dbReference>
<dbReference type="InterPro" id="IPR050923">
    <property type="entry name" value="Cell_Proc_Reg/RNA_Proc"/>
</dbReference>
<dbReference type="InterPro" id="IPR000253">
    <property type="entry name" value="FHA_dom"/>
</dbReference>
<sequence>MNNASPLIQTVTPERWAGFSMDFIGAGYTGLLVKNGRVVRTLKSGRHFSFALPLLEQSQIVIVDTKLRNLEVQSHGDFLSKDRFLIDATLTVIYQVIDPKRVALELSDPIAVLASAVKDCMGLAIGQIPLQQLISQGRLLLRQNLLDRVQDFYTLGFNLEDVRIGDVSFPETNGVIRQVEGMSARQEAENAAALQMRIAEAGRPIVPQSPVQQLNLISGNSPASLPASDTAAGFDRDLQQLTEQLAQNSLPPGRNPPQLAPTVLASSDRKTTAYLIYKLSGEAIALTANPFTIGREPTNTLVLQDPQSSRYHAQIRRATDELGKQRYQLVDSGSSNGTFVGGQRLAANEPFWLPNGCEIAIGDQKWIFQNS</sequence>
<name>A0ABX2CTV3_9CYAN</name>
<organism evidence="2 3">
    <name type="scientific">Microcoleus asticus IPMA8</name>
    <dbReference type="NCBI Taxonomy" id="2563858"/>
    <lineage>
        <taxon>Bacteria</taxon>
        <taxon>Bacillati</taxon>
        <taxon>Cyanobacteriota</taxon>
        <taxon>Cyanophyceae</taxon>
        <taxon>Oscillatoriophycideae</taxon>
        <taxon>Oscillatoriales</taxon>
        <taxon>Microcoleaceae</taxon>
        <taxon>Microcoleus</taxon>
        <taxon>Microcoleus asticus</taxon>
    </lineage>
</organism>
<reference evidence="2 3" key="1">
    <citation type="journal article" date="2020" name="Sci. Rep.">
        <title>A novel cyanobacterial geosmin producer, revising GeoA distribution and dispersion patterns in Bacteria.</title>
        <authorList>
            <person name="Churro C."/>
            <person name="Semedo-Aguiar A.P."/>
            <person name="Silva A.D."/>
            <person name="Pereira-Leal J.B."/>
            <person name="Leite R.B."/>
        </authorList>
    </citation>
    <scope>NUCLEOTIDE SEQUENCE [LARGE SCALE GENOMIC DNA]</scope>
    <source>
        <strain evidence="2 3">IPMA8</strain>
    </source>
</reference>
<dbReference type="InterPro" id="IPR008984">
    <property type="entry name" value="SMAD_FHA_dom_sf"/>
</dbReference>
<dbReference type="PROSITE" id="PS50006">
    <property type="entry name" value="FHA_DOMAIN"/>
    <property type="match status" value="1"/>
</dbReference>
<proteinExistence type="predicted"/>
<evidence type="ECO:0000313" key="3">
    <source>
        <dbReference type="Proteomes" id="UP000702425"/>
    </source>
</evidence>
<keyword evidence="3" id="KW-1185">Reference proteome</keyword>
<dbReference type="Proteomes" id="UP000702425">
    <property type="component" value="Unassembled WGS sequence"/>
</dbReference>
<comment type="caution">
    <text evidence="2">The sequence shown here is derived from an EMBL/GenBank/DDBJ whole genome shotgun (WGS) entry which is preliminary data.</text>
</comment>
<evidence type="ECO:0000313" key="2">
    <source>
        <dbReference type="EMBL" id="NQE33015.1"/>
    </source>
</evidence>
<feature type="domain" description="FHA" evidence="1">
    <location>
        <begin position="291"/>
        <end position="345"/>
    </location>
</feature>
<dbReference type="SUPFAM" id="SSF49879">
    <property type="entry name" value="SMAD/FHA domain"/>
    <property type="match status" value="1"/>
</dbReference>
<dbReference type="Pfam" id="PF00498">
    <property type="entry name" value="FHA"/>
    <property type="match status" value="1"/>
</dbReference>
<evidence type="ECO:0000259" key="1">
    <source>
        <dbReference type="PROSITE" id="PS50006"/>
    </source>
</evidence>
<dbReference type="SMART" id="SM00240">
    <property type="entry name" value="FHA"/>
    <property type="match status" value="1"/>
</dbReference>
<dbReference type="InterPro" id="IPR001107">
    <property type="entry name" value="Band_7"/>
</dbReference>
<protein>
    <recommendedName>
        <fullName evidence="1">FHA domain-containing protein</fullName>
    </recommendedName>
</protein>
<dbReference type="Gene3D" id="3.30.479.30">
    <property type="entry name" value="Band 7 domain"/>
    <property type="match status" value="1"/>
</dbReference>
<accession>A0ABX2CTV3</accession>
<dbReference type="Gene3D" id="2.60.200.20">
    <property type="match status" value="1"/>
</dbReference>
<dbReference type="PANTHER" id="PTHR23308">
    <property type="entry name" value="NUCLEAR INHIBITOR OF PROTEIN PHOSPHATASE-1"/>
    <property type="match status" value="1"/>
</dbReference>
<dbReference type="EMBL" id="SRRZ01000009">
    <property type="protein sequence ID" value="NQE33015.1"/>
    <property type="molecule type" value="Genomic_DNA"/>
</dbReference>
<dbReference type="InterPro" id="IPR036013">
    <property type="entry name" value="Band_7/SPFH_dom_sf"/>
</dbReference>
<dbReference type="CDD" id="cd00060">
    <property type="entry name" value="FHA"/>
    <property type="match status" value="1"/>
</dbReference>
<dbReference type="SUPFAM" id="SSF117892">
    <property type="entry name" value="Band 7/SPFH domain"/>
    <property type="match status" value="1"/>
</dbReference>
<gene>
    <name evidence="2" type="ORF">E5S67_00732</name>
</gene>
<dbReference type="Pfam" id="PF01145">
    <property type="entry name" value="Band_7"/>
    <property type="match status" value="1"/>
</dbReference>
<dbReference type="RefSeq" id="WP_172185734.1">
    <property type="nucleotide sequence ID" value="NZ_SRRZ01000009.1"/>
</dbReference>